<evidence type="ECO:0000256" key="2">
    <source>
        <dbReference type="ARBA" id="ARBA00023444"/>
    </source>
</evidence>
<dbReference type="PANTHER" id="PTHR43413:SF1">
    <property type="entry name" value="SIROHEME DECARBOXYLASE NIRL SUBUNIT"/>
    <property type="match status" value="1"/>
</dbReference>
<evidence type="ECO:0000313" key="8">
    <source>
        <dbReference type="EMBL" id="VAX09130.1"/>
    </source>
</evidence>
<name>A0A3B1BFE2_9ZZZZ</name>
<dbReference type="PANTHER" id="PTHR43413">
    <property type="entry name" value="TRANSCRIPTIONAL REGULATOR, ASNC FAMILY"/>
    <property type="match status" value="1"/>
</dbReference>
<dbReference type="InterPro" id="IPR050684">
    <property type="entry name" value="HTH-Siroheme_Decarb"/>
</dbReference>
<dbReference type="GO" id="GO:0016829">
    <property type="term" value="F:lyase activity"/>
    <property type="evidence" value="ECO:0007669"/>
    <property type="project" value="UniProtKB-KW"/>
</dbReference>
<sequence length="168" mass="19272">MLTTDHHQVASIDALDRAIIVATQSGLPLVPRPYDFLAALLEMPVDDLKHRLQQMQDSGIIRRIGVVPNHYALGYRANGMTVWDVPDELINQLGEQVGALEFVSHCYHRPRKLPDWPYNLFAMVHAHHREEAAEHIEHIAQLLGENNRRYDVLFSTRILKKTGMRIKP</sequence>
<feature type="domain" description="Siroheme decarboxylase NirL-like HTH" evidence="7">
    <location>
        <begin position="16"/>
        <end position="62"/>
    </location>
</feature>
<gene>
    <name evidence="8" type="ORF">MNBD_GAMMA25-151</name>
</gene>
<dbReference type="Gene3D" id="3.30.70.3460">
    <property type="match status" value="1"/>
</dbReference>
<proteinExistence type="inferred from homology"/>
<reference evidence="8" key="1">
    <citation type="submission" date="2018-06" db="EMBL/GenBank/DDBJ databases">
        <authorList>
            <person name="Zhirakovskaya E."/>
        </authorList>
    </citation>
    <scope>NUCLEOTIDE SEQUENCE</scope>
</reference>
<evidence type="ECO:0000256" key="3">
    <source>
        <dbReference type="ARBA" id="ARBA00023457"/>
    </source>
</evidence>
<accession>A0A3B1BFE2</accession>
<dbReference type="AlphaFoldDB" id="A0A3B1BFE2"/>
<dbReference type="EC" id="4.1.1.111" evidence="4"/>
<protein>
    <recommendedName>
        <fullName evidence="4">siroheme decarboxylase</fullName>
        <ecNumber evidence="4">4.1.1.111</ecNumber>
    </recommendedName>
</protein>
<evidence type="ECO:0000259" key="6">
    <source>
        <dbReference type="Pfam" id="PF17805"/>
    </source>
</evidence>
<evidence type="ECO:0000256" key="1">
    <source>
        <dbReference type="ARBA" id="ARBA00023239"/>
    </source>
</evidence>
<comment type="pathway">
    <text evidence="2">Porphyrin-containing compound metabolism.</text>
</comment>
<evidence type="ECO:0000259" key="7">
    <source>
        <dbReference type="Pfam" id="PF22451"/>
    </source>
</evidence>
<dbReference type="InterPro" id="IPR040523">
    <property type="entry name" value="AsnC_trans_reg2"/>
</dbReference>
<comment type="catalytic activity">
    <reaction evidence="5">
        <text>siroheme + 2 H(+) = 12,18-didecarboxysiroheme + 2 CO2</text>
        <dbReference type="Rhea" id="RHEA:19093"/>
        <dbReference type="ChEBI" id="CHEBI:15378"/>
        <dbReference type="ChEBI" id="CHEBI:16526"/>
        <dbReference type="ChEBI" id="CHEBI:60052"/>
        <dbReference type="ChEBI" id="CHEBI:140497"/>
        <dbReference type="EC" id="4.1.1.111"/>
    </reaction>
</comment>
<evidence type="ECO:0000256" key="4">
    <source>
        <dbReference type="ARBA" id="ARBA00023471"/>
    </source>
</evidence>
<dbReference type="Pfam" id="PF22451">
    <property type="entry name" value="NirdL-like_HTH"/>
    <property type="match status" value="1"/>
</dbReference>
<dbReference type="Pfam" id="PF17805">
    <property type="entry name" value="AsnC_trans_reg2"/>
    <property type="match status" value="1"/>
</dbReference>
<dbReference type="EMBL" id="UOFY01000031">
    <property type="protein sequence ID" value="VAX09130.1"/>
    <property type="molecule type" value="Genomic_DNA"/>
</dbReference>
<keyword evidence="1" id="KW-0456">Lyase</keyword>
<organism evidence="8">
    <name type="scientific">hydrothermal vent metagenome</name>
    <dbReference type="NCBI Taxonomy" id="652676"/>
    <lineage>
        <taxon>unclassified sequences</taxon>
        <taxon>metagenomes</taxon>
        <taxon>ecological metagenomes</taxon>
    </lineage>
</organism>
<feature type="domain" description="Siroheme decarboxylase AsnC-like ligand binding" evidence="6">
    <location>
        <begin position="73"/>
        <end position="160"/>
    </location>
</feature>
<dbReference type="InterPro" id="IPR053953">
    <property type="entry name" value="NirdL-like_HTH"/>
</dbReference>
<evidence type="ECO:0000256" key="5">
    <source>
        <dbReference type="ARBA" id="ARBA00048470"/>
    </source>
</evidence>
<comment type="similarity">
    <text evidence="3">Belongs to the Ahb/Nir family.</text>
</comment>